<name>A0A9I9E5A9_CUCME</name>
<dbReference type="EnsemblPlants" id="MELO3C028994.2.1">
    <property type="protein sequence ID" value="MELO3C028994.2.1"/>
    <property type="gene ID" value="MELO3C028994.2"/>
</dbReference>
<dbReference type="Gramene" id="MELO3C028994.2.1">
    <property type="protein sequence ID" value="MELO3C028994.2.1"/>
    <property type="gene ID" value="MELO3C028994.2"/>
</dbReference>
<accession>A0A9I9E5A9</accession>
<dbReference type="AlphaFoldDB" id="A0A9I9E5A9"/>
<evidence type="ECO:0000313" key="1">
    <source>
        <dbReference type="EnsemblPlants" id="MELO3C028994.2.1"/>
    </source>
</evidence>
<proteinExistence type="predicted"/>
<reference evidence="1" key="1">
    <citation type="submission" date="2023-03" db="UniProtKB">
        <authorList>
            <consortium name="EnsemblPlants"/>
        </authorList>
    </citation>
    <scope>IDENTIFICATION</scope>
</reference>
<protein>
    <submittedName>
        <fullName evidence="1">Uncharacterized protein</fullName>
    </submittedName>
</protein>
<organism evidence="1">
    <name type="scientific">Cucumis melo</name>
    <name type="common">Muskmelon</name>
    <dbReference type="NCBI Taxonomy" id="3656"/>
    <lineage>
        <taxon>Eukaryota</taxon>
        <taxon>Viridiplantae</taxon>
        <taxon>Streptophyta</taxon>
        <taxon>Embryophyta</taxon>
        <taxon>Tracheophyta</taxon>
        <taxon>Spermatophyta</taxon>
        <taxon>Magnoliopsida</taxon>
        <taxon>eudicotyledons</taxon>
        <taxon>Gunneridae</taxon>
        <taxon>Pentapetalae</taxon>
        <taxon>rosids</taxon>
        <taxon>fabids</taxon>
        <taxon>Cucurbitales</taxon>
        <taxon>Cucurbitaceae</taxon>
        <taxon>Benincaseae</taxon>
        <taxon>Cucumis</taxon>
    </lineage>
</organism>
<sequence length="78" mass="9290">MTSQLPMKQTKSKVSSSTLFLLSKVFHCKFQHLEKVKHSMIIWSFLHEWKTPLSNLDKNVEMLRHILYLKPNYKDKGD</sequence>